<dbReference type="AlphaFoldDB" id="A0A845PUT3"/>
<evidence type="ECO:0000313" key="12">
    <source>
        <dbReference type="Proteomes" id="UP000553459"/>
    </source>
</evidence>
<comment type="caution">
    <text evidence="11">The sequence shown here is derived from an EMBL/GenBank/DDBJ whole genome shotgun (WGS) entry which is preliminary data.</text>
</comment>
<evidence type="ECO:0000256" key="4">
    <source>
        <dbReference type="ARBA" id="ARBA00022679"/>
    </source>
</evidence>
<keyword evidence="3 9" id="KW-0028">Amino-acid biosynthesis</keyword>
<feature type="binding site" evidence="9">
    <location>
        <begin position="41"/>
        <end position="42"/>
    </location>
    <ligand>
        <name>substrate</name>
    </ligand>
</feature>
<keyword evidence="12" id="KW-1185">Reference proteome</keyword>
<evidence type="ECO:0000256" key="6">
    <source>
        <dbReference type="ARBA" id="ARBA00022777"/>
    </source>
</evidence>
<dbReference type="HAMAP" id="MF_00082">
    <property type="entry name" value="ArgB"/>
    <property type="match status" value="1"/>
</dbReference>
<evidence type="ECO:0000256" key="3">
    <source>
        <dbReference type="ARBA" id="ARBA00022605"/>
    </source>
</evidence>
<dbReference type="GO" id="GO:0005524">
    <property type="term" value="F:ATP binding"/>
    <property type="evidence" value="ECO:0007669"/>
    <property type="project" value="UniProtKB-UniRule"/>
</dbReference>
<name>A0A845PUT3_9FLAO</name>
<dbReference type="InterPro" id="IPR036393">
    <property type="entry name" value="AceGlu_kinase-like_sf"/>
</dbReference>
<protein>
    <recommendedName>
        <fullName evidence="9">Acetylglutamate kinase</fullName>
        <ecNumber evidence="9">2.7.2.8</ecNumber>
    </recommendedName>
    <alternativeName>
        <fullName evidence="9">N-acetyl-L-glutamate 5-phosphotransferase</fullName>
    </alternativeName>
    <alternativeName>
        <fullName evidence="9">NAG kinase</fullName>
        <shortName evidence="9">NAGK</shortName>
    </alternativeName>
</protein>
<comment type="catalytic activity">
    <reaction evidence="8 9">
        <text>N-acetyl-L-glutamate + ATP = N-acetyl-L-glutamyl 5-phosphate + ADP</text>
        <dbReference type="Rhea" id="RHEA:14629"/>
        <dbReference type="ChEBI" id="CHEBI:30616"/>
        <dbReference type="ChEBI" id="CHEBI:44337"/>
        <dbReference type="ChEBI" id="CHEBI:57936"/>
        <dbReference type="ChEBI" id="CHEBI:456216"/>
        <dbReference type="EC" id="2.7.2.8"/>
    </reaction>
</comment>
<comment type="pathway">
    <text evidence="1 9">Amino-acid biosynthesis; L-arginine biosynthesis; N(2)-acetyl-L-ornithine from L-glutamate: step 2/4.</text>
</comment>
<feature type="domain" description="Aspartate/glutamate/uridylate kinase" evidence="10">
    <location>
        <begin position="6"/>
        <end position="242"/>
    </location>
</feature>
<dbReference type="UniPathway" id="UPA00068">
    <property type="reaction ID" value="UER00107"/>
</dbReference>
<dbReference type="GO" id="GO:0005737">
    <property type="term" value="C:cytoplasm"/>
    <property type="evidence" value="ECO:0007669"/>
    <property type="project" value="UniProtKB-SubCell"/>
</dbReference>
<dbReference type="EC" id="2.7.2.8" evidence="9"/>
<comment type="function">
    <text evidence="9">Catalyzes the ATP-dependent phosphorylation of N-acetyl-L-glutamate.</text>
</comment>
<keyword evidence="5 9" id="KW-0547">Nucleotide-binding</keyword>
<keyword evidence="2 9" id="KW-0055">Arginine biosynthesis</keyword>
<feature type="site" description="Transition state stabilizer" evidence="9">
    <location>
        <position position="224"/>
    </location>
</feature>
<dbReference type="GO" id="GO:0042450">
    <property type="term" value="P:L-arginine biosynthetic process via ornithine"/>
    <property type="evidence" value="ECO:0007669"/>
    <property type="project" value="UniProtKB-UniRule"/>
</dbReference>
<dbReference type="CDD" id="cd04238">
    <property type="entry name" value="AAK_NAGK-like"/>
    <property type="match status" value="1"/>
</dbReference>
<dbReference type="InterPro" id="IPR004662">
    <property type="entry name" value="AcgluKinase_fam"/>
</dbReference>
<evidence type="ECO:0000256" key="5">
    <source>
        <dbReference type="ARBA" id="ARBA00022741"/>
    </source>
</evidence>
<dbReference type="PANTHER" id="PTHR23342:SF0">
    <property type="entry name" value="N-ACETYLGLUTAMATE SYNTHASE, MITOCHONDRIAL"/>
    <property type="match status" value="1"/>
</dbReference>
<evidence type="ECO:0000256" key="8">
    <source>
        <dbReference type="ARBA" id="ARBA00048141"/>
    </source>
</evidence>
<dbReference type="NCBIfam" id="TIGR00761">
    <property type="entry name" value="argB"/>
    <property type="match status" value="1"/>
</dbReference>
<dbReference type="PIRSF" id="PIRSF000728">
    <property type="entry name" value="NAGK"/>
    <property type="match status" value="1"/>
</dbReference>
<evidence type="ECO:0000259" key="10">
    <source>
        <dbReference type="Pfam" id="PF00696"/>
    </source>
</evidence>
<proteinExistence type="inferred from homology"/>
<dbReference type="Pfam" id="PF00696">
    <property type="entry name" value="AA_kinase"/>
    <property type="match status" value="1"/>
</dbReference>
<reference evidence="11 12" key="1">
    <citation type="submission" date="2019-11" db="EMBL/GenBank/DDBJ databases">
        <title>Characterization of Elizabethkingia argenteiflava sp. nov., isolated from inner surface of Soybean Pods.</title>
        <authorList>
            <person name="Mo S."/>
        </authorList>
    </citation>
    <scope>NUCLEOTIDE SEQUENCE [LARGE SCALE GENOMIC DNA]</scope>
    <source>
        <strain evidence="11 12">YB22</strain>
    </source>
</reference>
<dbReference type="GO" id="GO:0003991">
    <property type="term" value="F:acetylglutamate kinase activity"/>
    <property type="evidence" value="ECO:0007669"/>
    <property type="project" value="UniProtKB-UniRule"/>
</dbReference>
<dbReference type="EMBL" id="JAAABJ010000641">
    <property type="protein sequence ID" value="NAW51979.1"/>
    <property type="molecule type" value="Genomic_DNA"/>
</dbReference>
<keyword evidence="7 9" id="KW-0067">ATP-binding</keyword>
<feature type="binding site" evidence="9">
    <location>
        <position position="63"/>
    </location>
    <ligand>
        <name>substrate</name>
    </ligand>
</feature>
<feature type="site" description="Transition state stabilizer" evidence="9">
    <location>
        <position position="9"/>
    </location>
</feature>
<dbReference type="SUPFAM" id="SSF53633">
    <property type="entry name" value="Carbamate kinase-like"/>
    <property type="match status" value="1"/>
</dbReference>
<evidence type="ECO:0000256" key="1">
    <source>
        <dbReference type="ARBA" id="ARBA00004828"/>
    </source>
</evidence>
<dbReference type="Gene3D" id="3.40.1160.10">
    <property type="entry name" value="Acetylglutamate kinase-like"/>
    <property type="match status" value="1"/>
</dbReference>
<sequence>MKGSLYIVKIGGNIIDDKKKLSSFLKDFSTIKEPKILVHGGGKIATEIAAKMQIPQQVYEGRRITDAETLKLVTMVYAGLINKNIVAALSAYGVSAIGLSGADANSVKAYKKPVDKIDFGFAGDIVAVNFEKIAKLLELGLIPVFCAVTHDGRGQLLNTNADVVASCIAGAMTAYYKSFLYYCFEKRGVLKDPDNNSSVIPEINMDVYSKLRREGKIFQGMIPKLDQAFSALQKGVKSVYILQGEDLRSSILNLRTHGTRITI</sequence>
<keyword evidence="9" id="KW-0963">Cytoplasm</keyword>
<gene>
    <name evidence="9 11" type="primary">argB</name>
    <name evidence="11" type="ORF">GNY06_11585</name>
</gene>
<dbReference type="InterPro" id="IPR001048">
    <property type="entry name" value="Asp/Glu/Uridylate_kinase"/>
</dbReference>
<dbReference type="InterPro" id="IPR037528">
    <property type="entry name" value="ArgB"/>
</dbReference>
<evidence type="ECO:0000256" key="7">
    <source>
        <dbReference type="ARBA" id="ARBA00022840"/>
    </source>
</evidence>
<dbReference type="Proteomes" id="UP000553459">
    <property type="component" value="Unassembled WGS sequence"/>
</dbReference>
<comment type="similarity">
    <text evidence="9">Belongs to the acetylglutamate kinase family. ArgB subfamily.</text>
</comment>
<comment type="subcellular location">
    <subcellularLocation>
        <location evidence="9">Cytoplasm</location>
    </subcellularLocation>
</comment>
<feature type="binding site" evidence="9">
    <location>
        <position position="158"/>
    </location>
    <ligand>
        <name>substrate</name>
    </ligand>
</feature>
<keyword evidence="6 9" id="KW-0418">Kinase</keyword>
<organism evidence="11 12">
    <name type="scientific">Elizabethkingia argenteiflava</name>
    <dbReference type="NCBI Taxonomy" id="2681556"/>
    <lineage>
        <taxon>Bacteria</taxon>
        <taxon>Pseudomonadati</taxon>
        <taxon>Bacteroidota</taxon>
        <taxon>Flavobacteriia</taxon>
        <taxon>Flavobacteriales</taxon>
        <taxon>Weeksellaceae</taxon>
        <taxon>Elizabethkingia</taxon>
    </lineage>
</organism>
<dbReference type="PANTHER" id="PTHR23342">
    <property type="entry name" value="N-ACETYLGLUTAMATE SYNTHASE"/>
    <property type="match status" value="1"/>
</dbReference>
<evidence type="ECO:0000256" key="9">
    <source>
        <dbReference type="HAMAP-Rule" id="MF_00082"/>
    </source>
</evidence>
<accession>A0A845PUT3</accession>
<evidence type="ECO:0000256" key="2">
    <source>
        <dbReference type="ARBA" id="ARBA00022571"/>
    </source>
</evidence>
<evidence type="ECO:0000313" key="11">
    <source>
        <dbReference type="EMBL" id="NAW51979.1"/>
    </source>
</evidence>
<keyword evidence="4 9" id="KW-0808">Transferase</keyword>
<dbReference type="RefSeq" id="WP_166520232.1">
    <property type="nucleotide sequence ID" value="NZ_JAAABJ010000641.1"/>
</dbReference>